<dbReference type="InterPro" id="IPR013594">
    <property type="entry name" value="Dynein_heavy_tail"/>
</dbReference>
<proteinExistence type="predicted"/>
<reference evidence="2 3" key="1">
    <citation type="journal article" date="2018" name="Genome Res.">
        <title>The genomic architecture and molecular evolution of ant odorant receptors.</title>
        <authorList>
            <person name="McKenzie S.K."/>
            <person name="Kronauer D.J.C."/>
        </authorList>
    </citation>
    <scope>NUCLEOTIDE SEQUENCE [LARGE SCALE GENOMIC DNA]</scope>
    <source>
        <strain evidence="2">Clonal line C1</strain>
    </source>
</reference>
<evidence type="ECO:0000313" key="2">
    <source>
        <dbReference type="EMBL" id="RLU25191.1"/>
    </source>
</evidence>
<protein>
    <recommendedName>
        <fullName evidence="1">Dynein heavy chain tail domain-containing protein</fullName>
    </recommendedName>
</protein>
<dbReference type="Proteomes" id="UP000279307">
    <property type="component" value="Chromosome 3"/>
</dbReference>
<organism evidence="2 3">
    <name type="scientific">Ooceraea biroi</name>
    <name type="common">Clonal raider ant</name>
    <name type="synonym">Cerapachys biroi</name>
    <dbReference type="NCBI Taxonomy" id="2015173"/>
    <lineage>
        <taxon>Eukaryota</taxon>
        <taxon>Metazoa</taxon>
        <taxon>Ecdysozoa</taxon>
        <taxon>Arthropoda</taxon>
        <taxon>Hexapoda</taxon>
        <taxon>Insecta</taxon>
        <taxon>Pterygota</taxon>
        <taxon>Neoptera</taxon>
        <taxon>Endopterygota</taxon>
        <taxon>Hymenoptera</taxon>
        <taxon>Apocrita</taxon>
        <taxon>Aculeata</taxon>
        <taxon>Formicoidea</taxon>
        <taxon>Formicidae</taxon>
        <taxon>Dorylinae</taxon>
        <taxon>Ooceraea</taxon>
    </lineage>
</organism>
<gene>
    <name evidence="2" type="ORF">DMN91_003283</name>
</gene>
<evidence type="ECO:0000313" key="3">
    <source>
        <dbReference type="Proteomes" id="UP000279307"/>
    </source>
</evidence>
<name>A0A3L8DXL7_OOCBI</name>
<evidence type="ECO:0000259" key="1">
    <source>
        <dbReference type="Pfam" id="PF08385"/>
    </source>
</evidence>
<sequence length="178" mass="20940">MVGGMNGIKYEVYYRQIEDLFYQTLDDIKLVFDNILDIANSAWLKDMQKFRDSMTKLENIVKNLINRTFKEVKNIEEGIEAIYAFRSFEHKKCLRHALLIKWIQVWKIFAVEINNCSNSLFLCKMNYPLLQHHSKNATILCNRQYLKQLFSIMTNASDWIGNHVAEKLHWTSVTGAKA</sequence>
<feature type="domain" description="Dynein heavy chain tail" evidence="1">
    <location>
        <begin position="5"/>
        <end position="157"/>
    </location>
</feature>
<comment type="caution">
    <text evidence="2">The sequence shown here is derived from an EMBL/GenBank/DDBJ whole genome shotgun (WGS) entry which is preliminary data.</text>
</comment>
<accession>A0A3L8DXL7</accession>
<dbReference type="EMBL" id="QOIP01000003">
    <property type="protein sequence ID" value="RLU25191.1"/>
    <property type="molecule type" value="Genomic_DNA"/>
</dbReference>
<dbReference type="Pfam" id="PF08385">
    <property type="entry name" value="DHC_N1"/>
    <property type="match status" value="1"/>
</dbReference>
<dbReference type="AlphaFoldDB" id="A0A3L8DXL7"/>